<dbReference type="Proteomes" id="UP001367316">
    <property type="component" value="Unassembled WGS sequence"/>
</dbReference>
<keyword evidence="1" id="KW-0472">Membrane</keyword>
<sequence length="111" mass="12279">MAFRILTSYFCLLSCIFLYINTMTSRLLDQWVCSAAGISYLAMRCPGTSVPLLTFLFVPLSRYSVEQAILFIFSFMTAAAPLALFLPRLSALLHGSCNAGLTTPLTSRPNR</sequence>
<gene>
    <name evidence="2" type="ORF">JOL62DRAFT_94132</name>
</gene>
<evidence type="ECO:0000256" key="1">
    <source>
        <dbReference type="SAM" id="Phobius"/>
    </source>
</evidence>
<keyword evidence="1" id="KW-1133">Transmembrane helix</keyword>
<protein>
    <submittedName>
        <fullName evidence="2">Uncharacterized protein</fullName>
    </submittedName>
</protein>
<keyword evidence="1" id="KW-0812">Transmembrane</keyword>
<evidence type="ECO:0000313" key="3">
    <source>
        <dbReference type="Proteomes" id="UP001367316"/>
    </source>
</evidence>
<accession>A0ABR1N6I6</accession>
<proteinExistence type="predicted"/>
<feature type="transmembrane region" description="Helical" evidence="1">
    <location>
        <begin position="67"/>
        <end position="86"/>
    </location>
</feature>
<reference evidence="2 3" key="1">
    <citation type="submission" date="2024-04" db="EMBL/GenBank/DDBJ databases">
        <title>Phyllosticta paracitricarpa is synonymous to the EU quarantine fungus P. citricarpa based on phylogenomic analyses.</title>
        <authorList>
            <consortium name="Lawrence Berkeley National Laboratory"/>
            <person name="Van ingen-buijs V.A."/>
            <person name="Van westerhoven A.C."/>
            <person name="Haridas S."/>
            <person name="Skiadas P."/>
            <person name="Martin F."/>
            <person name="Groenewald J.Z."/>
            <person name="Crous P.W."/>
            <person name="Seidl M.F."/>
        </authorList>
    </citation>
    <scope>NUCLEOTIDE SEQUENCE [LARGE SCALE GENOMIC DNA]</scope>
    <source>
        <strain evidence="2 3">CBS 141358</strain>
    </source>
</reference>
<dbReference type="EMBL" id="JBBPBF010000016">
    <property type="protein sequence ID" value="KAK7610790.1"/>
    <property type="molecule type" value="Genomic_DNA"/>
</dbReference>
<organism evidence="2 3">
    <name type="scientific">Phyllosticta paracitricarpa</name>
    <dbReference type="NCBI Taxonomy" id="2016321"/>
    <lineage>
        <taxon>Eukaryota</taxon>
        <taxon>Fungi</taxon>
        <taxon>Dikarya</taxon>
        <taxon>Ascomycota</taxon>
        <taxon>Pezizomycotina</taxon>
        <taxon>Dothideomycetes</taxon>
        <taxon>Dothideomycetes incertae sedis</taxon>
        <taxon>Botryosphaeriales</taxon>
        <taxon>Phyllostictaceae</taxon>
        <taxon>Phyllosticta</taxon>
    </lineage>
</organism>
<feature type="transmembrane region" description="Helical" evidence="1">
    <location>
        <begin position="6"/>
        <end position="28"/>
    </location>
</feature>
<name>A0ABR1N6I6_9PEZI</name>
<feature type="transmembrane region" description="Helical" evidence="1">
    <location>
        <begin position="40"/>
        <end position="61"/>
    </location>
</feature>
<keyword evidence="3" id="KW-1185">Reference proteome</keyword>
<comment type="caution">
    <text evidence="2">The sequence shown here is derived from an EMBL/GenBank/DDBJ whole genome shotgun (WGS) entry which is preliminary data.</text>
</comment>
<evidence type="ECO:0000313" key="2">
    <source>
        <dbReference type="EMBL" id="KAK7610790.1"/>
    </source>
</evidence>